<name>A0A6A4T647_SCOMX</name>
<evidence type="ECO:0000313" key="2">
    <source>
        <dbReference type="Proteomes" id="UP000438429"/>
    </source>
</evidence>
<organism evidence="1 2">
    <name type="scientific">Scophthalmus maximus</name>
    <name type="common">Turbot</name>
    <name type="synonym">Psetta maxima</name>
    <dbReference type="NCBI Taxonomy" id="52904"/>
    <lineage>
        <taxon>Eukaryota</taxon>
        <taxon>Metazoa</taxon>
        <taxon>Chordata</taxon>
        <taxon>Craniata</taxon>
        <taxon>Vertebrata</taxon>
        <taxon>Euteleostomi</taxon>
        <taxon>Actinopterygii</taxon>
        <taxon>Neopterygii</taxon>
        <taxon>Teleostei</taxon>
        <taxon>Neoteleostei</taxon>
        <taxon>Acanthomorphata</taxon>
        <taxon>Carangaria</taxon>
        <taxon>Pleuronectiformes</taxon>
        <taxon>Pleuronectoidei</taxon>
        <taxon>Scophthalmidae</taxon>
        <taxon>Scophthalmus</taxon>
    </lineage>
</organism>
<comment type="caution">
    <text evidence="1">The sequence shown here is derived from an EMBL/GenBank/DDBJ whole genome shotgun (WGS) entry which is preliminary data.</text>
</comment>
<dbReference type="EMBL" id="VEVO01000008">
    <property type="protein sequence ID" value="KAF0038591.1"/>
    <property type="molecule type" value="Genomic_DNA"/>
</dbReference>
<accession>A0A6A4T647</accession>
<evidence type="ECO:0000313" key="1">
    <source>
        <dbReference type="EMBL" id="KAF0038591.1"/>
    </source>
</evidence>
<sequence length="92" mass="10107">MESKGEVVNNLVRTLLQHCTLAHSAPPAPFLRVPEATEGCKAAGKQYWSTLLVQPDKTCRKPKAVVPVDFWQHTGSGGIKRSDMEQEVKSCS</sequence>
<dbReference type="Proteomes" id="UP000438429">
    <property type="component" value="Unassembled WGS sequence"/>
</dbReference>
<reference evidence="1 2" key="1">
    <citation type="submission" date="2019-06" db="EMBL/GenBank/DDBJ databases">
        <title>Draft genomes of female and male turbot (Scophthalmus maximus).</title>
        <authorList>
            <person name="Xu H."/>
            <person name="Xu X.-W."/>
            <person name="Shao C."/>
            <person name="Chen S."/>
        </authorList>
    </citation>
    <scope>NUCLEOTIDE SEQUENCE [LARGE SCALE GENOMIC DNA]</scope>
    <source>
        <strain evidence="1">Ysfricsl-2016a</strain>
        <tissue evidence="1">Blood</tissue>
    </source>
</reference>
<proteinExistence type="predicted"/>
<dbReference type="AlphaFoldDB" id="A0A6A4T647"/>
<protein>
    <submittedName>
        <fullName evidence="1">Uncharacterized protein</fullName>
    </submittedName>
</protein>
<gene>
    <name evidence="1" type="ORF">F2P81_009075</name>
</gene>